<name>A0A1B9NXE7_ALILO</name>
<organism evidence="1 2">
    <name type="scientific">Aliivibrio logei</name>
    <name type="common">Vibrio logei</name>
    <dbReference type="NCBI Taxonomy" id="688"/>
    <lineage>
        <taxon>Bacteria</taxon>
        <taxon>Pseudomonadati</taxon>
        <taxon>Pseudomonadota</taxon>
        <taxon>Gammaproteobacteria</taxon>
        <taxon>Vibrionales</taxon>
        <taxon>Vibrionaceae</taxon>
        <taxon>Aliivibrio</taxon>
    </lineage>
</organism>
<dbReference type="EMBL" id="MAJU01000012">
    <property type="protein sequence ID" value="OCH20395.1"/>
    <property type="molecule type" value="Genomic_DNA"/>
</dbReference>
<comment type="caution">
    <text evidence="1">The sequence shown here is derived from an EMBL/GenBank/DDBJ whole genome shotgun (WGS) entry which is preliminary data.</text>
</comment>
<accession>A0A1B9NXE7</accession>
<evidence type="ECO:0000313" key="1">
    <source>
        <dbReference type="EMBL" id="OCH20395.1"/>
    </source>
</evidence>
<dbReference type="PROSITE" id="PS51257">
    <property type="entry name" value="PROKAR_LIPOPROTEIN"/>
    <property type="match status" value="1"/>
</dbReference>
<evidence type="ECO:0008006" key="3">
    <source>
        <dbReference type="Google" id="ProtNLM"/>
    </source>
</evidence>
<dbReference type="AlphaFoldDB" id="A0A1B9NXE7"/>
<dbReference type="RefSeq" id="WP_017021359.1">
    <property type="nucleotide sequence ID" value="NZ_CAWMPN010000012.1"/>
</dbReference>
<dbReference type="OrthoDB" id="5814891at2"/>
<sequence>MKRIMIVTAVIIGLAGCQMTSEDNIDWQQDNQVELMNSKIELNSAVWIDEMPSVGSEEDESKLNLALTLTSNQVIDPDIEIVEVVIRQGEESWVIDEEEYDVRVNNNHSWEIAAKSFHVLDASKPLDIAVQVNDEWIIQTNVSVDTVY</sequence>
<gene>
    <name evidence="1" type="ORF">A6E04_14455</name>
</gene>
<protein>
    <recommendedName>
        <fullName evidence="3">DNA polymerase III subunit beta</fullName>
    </recommendedName>
</protein>
<evidence type="ECO:0000313" key="2">
    <source>
        <dbReference type="Proteomes" id="UP000093523"/>
    </source>
</evidence>
<dbReference type="STRING" id="688.A6E04_14455"/>
<dbReference type="Proteomes" id="UP000093523">
    <property type="component" value="Unassembled WGS sequence"/>
</dbReference>
<reference evidence="1 2" key="1">
    <citation type="submission" date="2016-06" db="EMBL/GenBank/DDBJ databases">
        <authorList>
            <person name="Kjaerup R.B."/>
            <person name="Dalgaard T.S."/>
            <person name="Juul-Madsen H.R."/>
        </authorList>
    </citation>
    <scope>NUCLEOTIDE SEQUENCE [LARGE SCALE GENOMIC DNA]</scope>
    <source>
        <strain evidence="1 2">1S159</strain>
    </source>
</reference>
<proteinExistence type="predicted"/>